<evidence type="ECO:0000313" key="2">
    <source>
        <dbReference type="EMBL" id="KVI08127.1"/>
    </source>
</evidence>
<accession>A0A103YFG2</accession>
<keyword evidence="1" id="KW-1133">Transmembrane helix</keyword>
<dbReference type="Proteomes" id="UP000243975">
    <property type="component" value="Unassembled WGS sequence"/>
</dbReference>
<evidence type="ECO:0000256" key="1">
    <source>
        <dbReference type="SAM" id="Phobius"/>
    </source>
</evidence>
<gene>
    <name evidence="2" type="ORF">Ccrd_013504</name>
</gene>
<evidence type="ECO:0000313" key="3">
    <source>
        <dbReference type="Proteomes" id="UP000243975"/>
    </source>
</evidence>
<organism evidence="2 3">
    <name type="scientific">Cynara cardunculus var. scolymus</name>
    <name type="common">Globe artichoke</name>
    <name type="synonym">Cynara scolymus</name>
    <dbReference type="NCBI Taxonomy" id="59895"/>
    <lineage>
        <taxon>Eukaryota</taxon>
        <taxon>Viridiplantae</taxon>
        <taxon>Streptophyta</taxon>
        <taxon>Embryophyta</taxon>
        <taxon>Tracheophyta</taxon>
        <taxon>Spermatophyta</taxon>
        <taxon>Magnoliopsida</taxon>
        <taxon>eudicotyledons</taxon>
        <taxon>Gunneridae</taxon>
        <taxon>Pentapetalae</taxon>
        <taxon>asterids</taxon>
        <taxon>campanulids</taxon>
        <taxon>Asterales</taxon>
        <taxon>Asteraceae</taxon>
        <taxon>Carduoideae</taxon>
        <taxon>Cardueae</taxon>
        <taxon>Carduinae</taxon>
        <taxon>Cynara</taxon>
    </lineage>
</organism>
<reference evidence="2 3" key="1">
    <citation type="journal article" date="2016" name="Sci. Rep.">
        <title>The genome sequence of the outbreeding globe artichoke constructed de novo incorporating a phase-aware low-pass sequencing strategy of F1 progeny.</title>
        <authorList>
            <person name="Scaglione D."/>
            <person name="Reyes-Chin-Wo S."/>
            <person name="Acquadro A."/>
            <person name="Froenicke L."/>
            <person name="Portis E."/>
            <person name="Beitel C."/>
            <person name="Tirone M."/>
            <person name="Mauro R."/>
            <person name="Lo Monaco A."/>
            <person name="Mauromicale G."/>
            <person name="Faccioli P."/>
            <person name="Cattivelli L."/>
            <person name="Rieseberg L."/>
            <person name="Michelmore R."/>
            <person name="Lanteri S."/>
        </authorList>
    </citation>
    <scope>NUCLEOTIDE SEQUENCE [LARGE SCALE GENOMIC DNA]</scope>
    <source>
        <strain evidence="2">2C</strain>
    </source>
</reference>
<protein>
    <submittedName>
        <fullName evidence="2">Uncharacterized protein</fullName>
    </submittedName>
</protein>
<dbReference type="EMBL" id="LEKV01001254">
    <property type="protein sequence ID" value="KVI08127.1"/>
    <property type="molecule type" value="Genomic_DNA"/>
</dbReference>
<dbReference type="AlphaFoldDB" id="A0A103YFG2"/>
<keyword evidence="1" id="KW-0472">Membrane</keyword>
<name>A0A103YFG2_CYNCS</name>
<keyword evidence="1" id="KW-0812">Transmembrane</keyword>
<proteinExistence type="predicted"/>
<feature type="transmembrane region" description="Helical" evidence="1">
    <location>
        <begin position="57"/>
        <end position="85"/>
    </location>
</feature>
<sequence>MRFYLKKGIARPRCSYQYDTSYQASFVRPPAAMPTVEIVLCVCRHVQTSMIPRMLQLVLLLVTICFTPFFSCLSRVSCFITALVINHYIVSQSTSCYYFI</sequence>
<keyword evidence="3" id="KW-1185">Reference proteome</keyword>
<comment type="caution">
    <text evidence="2">The sequence shown here is derived from an EMBL/GenBank/DDBJ whole genome shotgun (WGS) entry which is preliminary data.</text>
</comment>
<dbReference type="Gramene" id="KVI08127">
    <property type="protein sequence ID" value="KVI08127"/>
    <property type="gene ID" value="Ccrd_013504"/>
</dbReference>